<dbReference type="EMBL" id="CM047587">
    <property type="protein sequence ID" value="KAI9908094.1"/>
    <property type="molecule type" value="Genomic_DNA"/>
</dbReference>
<sequence>MVPTINEDELTERRRRGDDDVTVSSSGHQEVLPPDKNTKRPPANIIVEAISDFRIPSDLKCKYRNNDGPSTRRATSRHIWDYGKKNQTEKRLFFFMAFSTCRSLSRPTRIMYTRDATSEAVNHLRDVHGNIGGKSVAVAKKKADIDAADKEAKISKLYKENPSRYWEIQWVKLVVLNMVPLSL</sequence>
<dbReference type="Proteomes" id="UP001163321">
    <property type="component" value="Chromosome 8"/>
</dbReference>
<evidence type="ECO:0000313" key="1">
    <source>
        <dbReference type="EMBL" id="KAI9908094.1"/>
    </source>
</evidence>
<keyword evidence="2" id="KW-1185">Reference proteome</keyword>
<accession>A0ACC0VNQ7</accession>
<reference evidence="1 2" key="1">
    <citation type="journal article" date="2022" name="bioRxiv">
        <title>The genome of the oomycete Peronosclerospora sorghi, a cosmopolitan pathogen of maize and sorghum, is inflated with dispersed pseudogenes.</title>
        <authorList>
            <person name="Fletcher K."/>
            <person name="Martin F."/>
            <person name="Isakeit T."/>
            <person name="Cavanaugh K."/>
            <person name="Magill C."/>
            <person name="Michelmore R."/>
        </authorList>
    </citation>
    <scope>NUCLEOTIDE SEQUENCE [LARGE SCALE GENOMIC DNA]</scope>
    <source>
        <strain evidence="1">P6</strain>
    </source>
</reference>
<organism evidence="1 2">
    <name type="scientific">Peronosclerospora sorghi</name>
    <dbReference type="NCBI Taxonomy" id="230839"/>
    <lineage>
        <taxon>Eukaryota</taxon>
        <taxon>Sar</taxon>
        <taxon>Stramenopiles</taxon>
        <taxon>Oomycota</taxon>
        <taxon>Peronosporomycetes</taxon>
        <taxon>Peronosporales</taxon>
        <taxon>Peronosporaceae</taxon>
        <taxon>Peronosclerospora</taxon>
    </lineage>
</organism>
<proteinExistence type="predicted"/>
<protein>
    <submittedName>
        <fullName evidence="1">Uncharacterized protein</fullName>
    </submittedName>
</protein>
<evidence type="ECO:0000313" key="2">
    <source>
        <dbReference type="Proteomes" id="UP001163321"/>
    </source>
</evidence>
<comment type="caution">
    <text evidence="1">The sequence shown here is derived from an EMBL/GenBank/DDBJ whole genome shotgun (WGS) entry which is preliminary data.</text>
</comment>
<name>A0ACC0VNQ7_9STRA</name>
<gene>
    <name evidence="1" type="ORF">PsorP6_004214</name>
</gene>